<dbReference type="Proteomes" id="UP001159387">
    <property type="component" value="Unassembled WGS sequence"/>
</dbReference>
<organism evidence="5 6">
    <name type="scientific">Chrysosporum bergii ANA360D</name>
    <dbReference type="NCBI Taxonomy" id="617107"/>
    <lineage>
        <taxon>Bacteria</taxon>
        <taxon>Bacillati</taxon>
        <taxon>Cyanobacteriota</taxon>
        <taxon>Cyanophyceae</taxon>
        <taxon>Nostocales</taxon>
        <taxon>Nodulariaceae</taxon>
        <taxon>Chrysosporum</taxon>
    </lineage>
</organism>
<dbReference type="PIRSF" id="PIRSF006779">
    <property type="entry name" value="UCP006779"/>
    <property type="match status" value="1"/>
</dbReference>
<name>A0AA43GRP7_9CYAN</name>
<comment type="similarity">
    <text evidence="2">Belongs to the SAM hydrolase / SAM-dependent halogenase family.</text>
</comment>
<dbReference type="PANTHER" id="PTHR35092">
    <property type="entry name" value="CHLORINASE MJ1651"/>
    <property type="match status" value="1"/>
</dbReference>
<dbReference type="InterPro" id="IPR002747">
    <property type="entry name" value="SAM_OH_AdoTrfase"/>
</dbReference>
<comment type="caution">
    <text evidence="5">The sequence shown here is derived from an EMBL/GenBank/DDBJ whole genome shotgun (WGS) entry which is preliminary data.</text>
</comment>
<sequence length="257" mass="27577">MVALLSDFGHCDIYVSVMKGVMAQINSQIRVVDLTHQIPAQNKAAARFCLMNAYPYFPVGTVYVAVVDPGVGGRRKAIAVEFAQGYLVGPDNGIFSGVLSQTPAINAVELTNPQYWRTREPSKTFHGRDIFAPVGAHLSSGIPLQRLGRQINPAGLVQLDMAECSPTSSGVTGSIQYIDHFGNLISNIPGKYIQGKNWCVQASGLTIPGCVTYGDVKVGEVAALVGSHGWVEIAINGGNASSQLQMNWQDELQVLFI</sequence>
<dbReference type="EMBL" id="JANQDH010000051">
    <property type="protein sequence ID" value="MDH6060415.1"/>
    <property type="molecule type" value="Genomic_DNA"/>
</dbReference>
<evidence type="ECO:0000313" key="6">
    <source>
        <dbReference type="Proteomes" id="UP001159387"/>
    </source>
</evidence>
<evidence type="ECO:0000313" key="5">
    <source>
        <dbReference type="EMBL" id="MDH6060415.1"/>
    </source>
</evidence>
<dbReference type="InterPro" id="IPR023228">
    <property type="entry name" value="SAM_OH_AdoTrfase_N_sf"/>
</dbReference>
<feature type="domain" description="S-adenosyl-l-methionine hydroxide adenosyltransferase C-terminal" evidence="4">
    <location>
        <begin position="173"/>
        <end position="252"/>
    </location>
</feature>
<dbReference type="RefSeq" id="WP_280654491.1">
    <property type="nucleotide sequence ID" value="NZ_JANQDH010000051.1"/>
</dbReference>
<keyword evidence="6" id="KW-1185">Reference proteome</keyword>
<dbReference type="InterPro" id="IPR046470">
    <property type="entry name" value="SAM_HAT_C"/>
</dbReference>
<feature type="domain" description="S-adenosyl-l-methionine hydroxide adenosyltransferase N-terminal" evidence="3">
    <location>
        <begin position="2"/>
        <end position="148"/>
    </location>
</feature>
<reference evidence="5 6" key="1">
    <citation type="journal article" date="2023" name="J. Phycol.">
        <title>Chrysosporum ovalisporum is synonymous with the true-branching cyanobacterium Umezakia natans (Nostocales/Aphanizomenonaceae).</title>
        <authorList>
            <person name="McGregor G.B."/>
            <person name="Sendall B.C."/>
            <person name="Niiyama Y."/>
            <person name="Tuji A."/>
            <person name="Willis A."/>
        </authorList>
    </citation>
    <scope>NUCLEOTIDE SEQUENCE [LARGE SCALE GENOMIC DNA]</scope>
    <source>
        <strain evidence="5 6">ANA360D</strain>
    </source>
</reference>
<protein>
    <submittedName>
        <fullName evidence="5">S-adenosyl-l-methionine hydroxide adenosyltransferase family protein</fullName>
    </submittedName>
</protein>
<dbReference type="SUPFAM" id="SSF102522">
    <property type="entry name" value="Bacterial fluorinating enzyme, N-terminal domain"/>
    <property type="match status" value="1"/>
</dbReference>
<accession>A0AA43GRP7</accession>
<gene>
    <name evidence="5" type="ORF">NWP17_08190</name>
</gene>
<proteinExistence type="inferred from homology"/>
<dbReference type="SUPFAM" id="SSF101852">
    <property type="entry name" value="Bacterial fluorinating enzyme, C-terminal domain"/>
    <property type="match status" value="1"/>
</dbReference>
<keyword evidence="1" id="KW-0949">S-adenosyl-L-methionine</keyword>
<evidence type="ECO:0000259" key="4">
    <source>
        <dbReference type="Pfam" id="PF20257"/>
    </source>
</evidence>
<dbReference type="InterPro" id="IPR023227">
    <property type="entry name" value="SAM_OH_AdoTrfase_C_sf"/>
</dbReference>
<dbReference type="Pfam" id="PF01887">
    <property type="entry name" value="SAM_HAT_N"/>
    <property type="match status" value="1"/>
</dbReference>
<dbReference type="PANTHER" id="PTHR35092:SF1">
    <property type="entry name" value="CHLORINASE MJ1651"/>
    <property type="match status" value="1"/>
</dbReference>
<dbReference type="Gene3D" id="3.40.50.10790">
    <property type="entry name" value="S-adenosyl-l-methionine hydroxide adenosyltransferase, N-terminal"/>
    <property type="match status" value="1"/>
</dbReference>
<dbReference type="AlphaFoldDB" id="A0AA43GRP7"/>
<evidence type="ECO:0000256" key="1">
    <source>
        <dbReference type="ARBA" id="ARBA00022691"/>
    </source>
</evidence>
<dbReference type="InterPro" id="IPR046469">
    <property type="entry name" value="SAM_HAT_N"/>
</dbReference>
<dbReference type="Gene3D" id="2.40.30.90">
    <property type="entry name" value="Bacterial fluorinating enzyme like"/>
    <property type="match status" value="1"/>
</dbReference>
<evidence type="ECO:0000259" key="3">
    <source>
        <dbReference type="Pfam" id="PF01887"/>
    </source>
</evidence>
<dbReference type="Pfam" id="PF20257">
    <property type="entry name" value="SAM_HAT_C"/>
    <property type="match status" value="1"/>
</dbReference>
<evidence type="ECO:0000256" key="2">
    <source>
        <dbReference type="ARBA" id="ARBA00024035"/>
    </source>
</evidence>